<evidence type="ECO:0000256" key="2">
    <source>
        <dbReference type="SAM" id="SignalP"/>
    </source>
</evidence>
<feature type="compositionally biased region" description="Pro residues" evidence="1">
    <location>
        <begin position="164"/>
        <end position="178"/>
    </location>
</feature>
<feature type="chain" id="PRO_5019202570" description="Sortilin N-terminal domain-containing protein" evidence="2">
    <location>
        <begin position="51"/>
        <end position="215"/>
    </location>
</feature>
<keyword evidence="4" id="KW-1185">Reference proteome</keyword>
<evidence type="ECO:0000313" key="3">
    <source>
        <dbReference type="Ensembl" id="ENSUAMP00000036299.1"/>
    </source>
</evidence>
<feature type="compositionally biased region" description="Low complexity" evidence="1">
    <location>
        <begin position="103"/>
        <end position="117"/>
    </location>
</feature>
<accession>A0A452STW7</accession>
<evidence type="ECO:0000313" key="4">
    <source>
        <dbReference type="Proteomes" id="UP000291022"/>
    </source>
</evidence>
<dbReference type="STRING" id="9643.ENSUAMP00000036299"/>
<proteinExistence type="predicted"/>
<name>A0A452STW7_URSAM</name>
<feature type="region of interest" description="Disordered" evidence="1">
    <location>
        <begin position="81"/>
        <end position="117"/>
    </location>
</feature>
<keyword evidence="2" id="KW-0732">Signal</keyword>
<evidence type="ECO:0008006" key="5">
    <source>
        <dbReference type="Google" id="ProtNLM"/>
    </source>
</evidence>
<sequence>FGDHGAPGPARREGPRPRRPSSSSGAPPPPRSRPLLLLLLLLLAACGAAGRSPSPGAWVRALSDRAPPSPLRARAGWGGEEANARGAEPGAPGLGRVPGPGEDGAPAAGQGRRARAAPVAGAASRAQVSLISTSFVLKGDATHNQAMVHWTGENSSVSDLRAPPAAPAPDTSSPPLPDRPAVTPGVLADLGTRVTSAAPLLDSGHRFLGERSSDM</sequence>
<dbReference type="Ensembl" id="ENSUAMT00000040395.1">
    <property type="protein sequence ID" value="ENSUAMP00000036299.1"/>
    <property type="gene ID" value="ENSUAMG00000027510.1"/>
</dbReference>
<reference evidence="3" key="2">
    <citation type="submission" date="2025-08" db="UniProtKB">
        <authorList>
            <consortium name="Ensembl"/>
        </authorList>
    </citation>
    <scope>IDENTIFICATION</scope>
</reference>
<reference evidence="3" key="3">
    <citation type="submission" date="2025-09" db="UniProtKB">
        <authorList>
            <consortium name="Ensembl"/>
        </authorList>
    </citation>
    <scope>IDENTIFICATION</scope>
</reference>
<dbReference type="AlphaFoldDB" id="A0A452STW7"/>
<dbReference type="GeneTree" id="ENSGT00950000183712"/>
<dbReference type="Proteomes" id="UP000291022">
    <property type="component" value="Unassembled WGS sequence"/>
</dbReference>
<feature type="region of interest" description="Disordered" evidence="1">
    <location>
        <begin position="1"/>
        <end position="31"/>
    </location>
</feature>
<evidence type="ECO:0000256" key="1">
    <source>
        <dbReference type="SAM" id="MobiDB-lite"/>
    </source>
</evidence>
<protein>
    <recommendedName>
        <fullName evidence="5">Sortilin N-terminal domain-containing protein</fullName>
    </recommendedName>
</protein>
<reference evidence="4" key="1">
    <citation type="submission" date="2016-06" db="EMBL/GenBank/DDBJ databases">
        <title>De novo assembly and RNA-Seq shows season-dependent expression and editing in black bear kidneys.</title>
        <authorList>
            <person name="Korstanje R."/>
            <person name="Srivastava A."/>
            <person name="Sarsani V.K."/>
            <person name="Sheehan S.M."/>
            <person name="Seger R.L."/>
            <person name="Barter M.E."/>
            <person name="Lindqvist C."/>
            <person name="Brody L.C."/>
            <person name="Mullikin J.C."/>
        </authorList>
    </citation>
    <scope>NUCLEOTIDE SEQUENCE [LARGE SCALE GENOMIC DNA]</scope>
</reference>
<feature type="signal peptide" evidence="2">
    <location>
        <begin position="1"/>
        <end position="50"/>
    </location>
</feature>
<organism evidence="3 4">
    <name type="scientific">Ursus americanus</name>
    <name type="common">American black bear</name>
    <name type="synonym">Euarctos americanus</name>
    <dbReference type="NCBI Taxonomy" id="9643"/>
    <lineage>
        <taxon>Eukaryota</taxon>
        <taxon>Metazoa</taxon>
        <taxon>Chordata</taxon>
        <taxon>Craniata</taxon>
        <taxon>Vertebrata</taxon>
        <taxon>Euteleostomi</taxon>
        <taxon>Mammalia</taxon>
        <taxon>Eutheria</taxon>
        <taxon>Laurasiatheria</taxon>
        <taxon>Carnivora</taxon>
        <taxon>Caniformia</taxon>
        <taxon>Ursidae</taxon>
        <taxon>Ursus</taxon>
    </lineage>
</organism>
<feature type="compositionally biased region" description="Gly residues" evidence="1">
    <location>
        <begin position="92"/>
        <end position="102"/>
    </location>
</feature>
<feature type="region of interest" description="Disordered" evidence="1">
    <location>
        <begin position="154"/>
        <end position="186"/>
    </location>
</feature>